<sequence length="91" mass="10683">MIRAQRWSPHPHVAFRDSVQVSKTSYYGAFCQSLTIPFHLDKRSANEFGSNSLLIFNLQSSSKHTHFQRPRNLEFGIWNLKFELGFKREVI</sequence>
<comment type="caution">
    <text evidence="1">The sequence shown here is derived from an EMBL/GenBank/DDBJ whole genome shotgun (WGS) entry which is preliminary data.</text>
</comment>
<name>A0AAD5NEK5_ACENE</name>
<reference evidence="1" key="2">
    <citation type="submission" date="2023-02" db="EMBL/GenBank/DDBJ databases">
        <authorList>
            <person name="Swenson N.G."/>
            <person name="Wegrzyn J.L."/>
            <person name="Mcevoy S.L."/>
        </authorList>
    </citation>
    <scope>NUCLEOTIDE SEQUENCE</scope>
    <source>
        <strain evidence="1">91603</strain>
        <tissue evidence="1">Leaf</tissue>
    </source>
</reference>
<gene>
    <name evidence="1" type="ORF">LWI28_010458</name>
</gene>
<protein>
    <submittedName>
        <fullName evidence="1">Uncharacterized protein</fullName>
    </submittedName>
</protein>
<evidence type="ECO:0000313" key="1">
    <source>
        <dbReference type="EMBL" id="KAI9153376.1"/>
    </source>
</evidence>
<accession>A0AAD5NEK5</accession>
<dbReference type="Proteomes" id="UP001064489">
    <property type="component" value="Chromosome 11"/>
</dbReference>
<proteinExistence type="predicted"/>
<organism evidence="1 2">
    <name type="scientific">Acer negundo</name>
    <name type="common">Box elder</name>
    <dbReference type="NCBI Taxonomy" id="4023"/>
    <lineage>
        <taxon>Eukaryota</taxon>
        <taxon>Viridiplantae</taxon>
        <taxon>Streptophyta</taxon>
        <taxon>Embryophyta</taxon>
        <taxon>Tracheophyta</taxon>
        <taxon>Spermatophyta</taxon>
        <taxon>Magnoliopsida</taxon>
        <taxon>eudicotyledons</taxon>
        <taxon>Gunneridae</taxon>
        <taxon>Pentapetalae</taxon>
        <taxon>rosids</taxon>
        <taxon>malvids</taxon>
        <taxon>Sapindales</taxon>
        <taxon>Sapindaceae</taxon>
        <taxon>Hippocastanoideae</taxon>
        <taxon>Acereae</taxon>
        <taxon>Acer</taxon>
    </lineage>
</organism>
<keyword evidence="2" id="KW-1185">Reference proteome</keyword>
<dbReference type="EMBL" id="JAJSOW010000108">
    <property type="protein sequence ID" value="KAI9153376.1"/>
    <property type="molecule type" value="Genomic_DNA"/>
</dbReference>
<evidence type="ECO:0000313" key="2">
    <source>
        <dbReference type="Proteomes" id="UP001064489"/>
    </source>
</evidence>
<reference evidence="1" key="1">
    <citation type="journal article" date="2022" name="Plant J.">
        <title>Strategies of tolerance reflected in two North American maple genomes.</title>
        <authorList>
            <person name="McEvoy S.L."/>
            <person name="Sezen U.U."/>
            <person name="Trouern-Trend A."/>
            <person name="McMahon S.M."/>
            <person name="Schaberg P.G."/>
            <person name="Yang J."/>
            <person name="Wegrzyn J.L."/>
            <person name="Swenson N.G."/>
        </authorList>
    </citation>
    <scope>NUCLEOTIDE SEQUENCE</scope>
    <source>
        <strain evidence="1">91603</strain>
    </source>
</reference>
<dbReference type="AlphaFoldDB" id="A0AAD5NEK5"/>